<evidence type="ECO:0000256" key="1">
    <source>
        <dbReference type="SAM" id="MobiDB-lite"/>
    </source>
</evidence>
<reference evidence="2 3" key="1">
    <citation type="submission" date="2019-06" db="EMBL/GenBank/DDBJ databases">
        <title>Sequencing the genomes of 1000 actinobacteria strains.</title>
        <authorList>
            <person name="Klenk H.-P."/>
        </authorList>
    </citation>
    <scope>NUCLEOTIDE SEQUENCE [LARGE SCALE GENOMIC DNA]</scope>
    <source>
        <strain evidence="2 3">DSM 45043</strain>
    </source>
</reference>
<feature type="compositionally biased region" description="Low complexity" evidence="1">
    <location>
        <begin position="21"/>
        <end position="35"/>
    </location>
</feature>
<keyword evidence="3" id="KW-1185">Reference proteome</keyword>
<dbReference type="OrthoDB" id="3481877at2"/>
<comment type="caution">
    <text evidence="2">The sequence shown here is derived from an EMBL/GenBank/DDBJ whole genome shotgun (WGS) entry which is preliminary data.</text>
</comment>
<dbReference type="Proteomes" id="UP000316706">
    <property type="component" value="Unassembled WGS sequence"/>
</dbReference>
<dbReference type="RefSeq" id="WP_141969951.1">
    <property type="nucleotide sequence ID" value="NZ_VFPO01000001.1"/>
</dbReference>
<organism evidence="2 3">
    <name type="scientific">Actinomadura hallensis</name>
    <dbReference type="NCBI Taxonomy" id="337895"/>
    <lineage>
        <taxon>Bacteria</taxon>
        <taxon>Bacillati</taxon>
        <taxon>Actinomycetota</taxon>
        <taxon>Actinomycetes</taxon>
        <taxon>Streptosporangiales</taxon>
        <taxon>Thermomonosporaceae</taxon>
        <taxon>Actinomadura</taxon>
    </lineage>
</organism>
<feature type="compositionally biased region" description="Acidic residues" evidence="1">
    <location>
        <begin position="105"/>
        <end position="131"/>
    </location>
</feature>
<sequence>MAVAVALIAGGVGACGEDDPAAPSSPSQSPVESSAKPGTKSQEPTRSPDPAPQDTDERPLPEECKHPAGVSVRESCIEEYGPDGVGTVEPVPPERDRNDNGVDNSVEESEPTQDEELTAEPEPSQDEELSAEPEPSQDGGRTGEQEPSEEGEPTAEPGPTRGEEQVPSKEEQIEQCIEQTGMPEECREKIDP</sequence>
<feature type="compositionally biased region" description="Basic and acidic residues" evidence="1">
    <location>
        <begin position="161"/>
        <end position="172"/>
    </location>
</feature>
<feature type="compositionally biased region" description="Basic and acidic residues" evidence="1">
    <location>
        <begin position="55"/>
        <end position="66"/>
    </location>
</feature>
<name>A0A543IGI9_9ACTN</name>
<evidence type="ECO:0000313" key="2">
    <source>
        <dbReference type="EMBL" id="TQM69657.1"/>
    </source>
</evidence>
<dbReference type="EMBL" id="VFPO01000001">
    <property type="protein sequence ID" value="TQM69657.1"/>
    <property type="molecule type" value="Genomic_DNA"/>
</dbReference>
<dbReference type="AlphaFoldDB" id="A0A543IGI9"/>
<evidence type="ECO:0000313" key="3">
    <source>
        <dbReference type="Proteomes" id="UP000316706"/>
    </source>
</evidence>
<feature type="region of interest" description="Disordered" evidence="1">
    <location>
        <begin position="9"/>
        <end position="192"/>
    </location>
</feature>
<gene>
    <name evidence="2" type="ORF">FHX41_3356</name>
</gene>
<protein>
    <submittedName>
        <fullName evidence="2">Uncharacterized protein</fullName>
    </submittedName>
</protein>
<proteinExistence type="predicted"/>
<accession>A0A543IGI9</accession>